<dbReference type="eggNOG" id="ENOG502S3SJ">
    <property type="taxonomic scope" value="Eukaryota"/>
</dbReference>
<dbReference type="SUPFAM" id="SSF48371">
    <property type="entry name" value="ARM repeat"/>
    <property type="match status" value="1"/>
</dbReference>
<evidence type="ECO:0000313" key="2">
    <source>
        <dbReference type="EMBL" id="EQK98652.1"/>
    </source>
</evidence>
<sequence>MLELPLSRTNSDRLQRAVQGVSSIPAHCGEVAPSGTRRLSLTEVANGLSRAADERSRHDAVLQLVATLSSQLPRLDPGSEQAVAASGLVRALLDIARPLSHVAGMSTSHRLWTETSPVLTALDNSYATHALVAELVLAALELLSRLGLDVIDDQALVLIVAYTDVHDPWTTASSSCLATSLVASHISDDKLTPFIVGPVLQAYVRPIFSQSSGTDVRTGRPGRCRHVHHSSQDGLRWKEQDPLVTSVFRWAVDNADVRIPTGPFERRRLKVPLKTPLIAGNWHLFLPVLLILIEDQEVSVRGNGLEILIKFLQKCLPEILVPTGLGTLFEDAVFPSLLSLPSSAEAQDCVATLCLAFDVLLHLARADQDPEHHRKRRLLDRLIRGGFLAGHLNTSTHAVVIETFMHYVAAAVDCLGIFAAKHLQVLLQYIDSVMTDPFALVRPATVMASGKALNALLTNCWPIMVQAAHTEHVLCIITTCWMNSHDQAVTAGKPTTNDMVCIRQELVFSSQLLQSTWPGCMPEELDHKLSEALSKEPRLRPLFHYTPSR</sequence>
<reference evidence="2 3" key="1">
    <citation type="journal article" date="2013" name="Chin. Sci. Bull.">
        <title>Genome survey uncovers the secrets of sex and lifestyle in caterpillar fungus.</title>
        <authorList>
            <person name="Hu X."/>
            <person name="Zhang Y."/>
            <person name="Xiao G."/>
            <person name="Zheng P."/>
            <person name="Xia Y."/>
            <person name="Zhang X."/>
            <person name="St Leger R.J."/>
            <person name="Liu X."/>
            <person name="Wang C."/>
        </authorList>
    </citation>
    <scope>NUCLEOTIDE SEQUENCE [LARGE SCALE GENOMIC DNA]</scope>
    <source>
        <strain evidence="3">Co18 / CGMCC 3.14243</strain>
        <tissue evidence="2">Fruit-body</tissue>
    </source>
</reference>
<dbReference type="InterPro" id="IPR016024">
    <property type="entry name" value="ARM-type_fold"/>
</dbReference>
<protein>
    <submittedName>
        <fullName evidence="2">tRNA nucleotidyltransferase</fullName>
    </submittedName>
</protein>
<dbReference type="GO" id="GO:0005829">
    <property type="term" value="C:cytosol"/>
    <property type="evidence" value="ECO:0007669"/>
    <property type="project" value="TreeGrafter"/>
</dbReference>
<dbReference type="GO" id="GO:0016740">
    <property type="term" value="F:transferase activity"/>
    <property type="evidence" value="ECO:0007669"/>
    <property type="project" value="UniProtKB-KW"/>
</dbReference>
<evidence type="ECO:0000256" key="1">
    <source>
        <dbReference type="ARBA" id="ARBA00034736"/>
    </source>
</evidence>
<dbReference type="AlphaFoldDB" id="T5AA33"/>
<dbReference type="HOGENOM" id="CLU_024466_3_0_1"/>
<evidence type="ECO:0000313" key="3">
    <source>
        <dbReference type="Proteomes" id="UP000019374"/>
    </source>
</evidence>
<gene>
    <name evidence="2" type="ORF">OCS_05634</name>
</gene>
<dbReference type="PANTHER" id="PTHR32226:SF2">
    <property type="entry name" value="TELO2-INTERACTING PROTEIN 2"/>
    <property type="match status" value="1"/>
</dbReference>
<accession>T5AA33</accession>
<dbReference type="EMBL" id="KE654316">
    <property type="protein sequence ID" value="EQK98652.1"/>
    <property type="molecule type" value="Genomic_DNA"/>
</dbReference>
<organism evidence="2 3">
    <name type="scientific">Ophiocordyceps sinensis (strain Co18 / CGMCC 3.14243)</name>
    <name type="common">Yarsagumba caterpillar fungus</name>
    <name type="synonym">Hirsutella sinensis</name>
    <dbReference type="NCBI Taxonomy" id="911162"/>
    <lineage>
        <taxon>Eukaryota</taxon>
        <taxon>Fungi</taxon>
        <taxon>Dikarya</taxon>
        <taxon>Ascomycota</taxon>
        <taxon>Pezizomycotina</taxon>
        <taxon>Sordariomycetes</taxon>
        <taxon>Hypocreomycetidae</taxon>
        <taxon>Hypocreales</taxon>
        <taxon>Ophiocordycipitaceae</taxon>
        <taxon>Ophiocordyceps</taxon>
    </lineage>
</organism>
<dbReference type="OrthoDB" id="6417021at2759"/>
<name>T5AA33_OPHSC</name>
<dbReference type="GO" id="GO:0110078">
    <property type="term" value="C:TTT Hsp90 cochaperone complex"/>
    <property type="evidence" value="ECO:0007669"/>
    <property type="project" value="InterPro"/>
</dbReference>
<dbReference type="Proteomes" id="UP000019374">
    <property type="component" value="Unassembled WGS sequence"/>
</dbReference>
<keyword evidence="2" id="KW-0808">Transferase</keyword>
<comment type="similarity">
    <text evidence="1">Belongs to the TTI2 family.</text>
</comment>
<dbReference type="Pfam" id="PF10521">
    <property type="entry name" value="Tti2"/>
    <property type="match status" value="1"/>
</dbReference>
<dbReference type="PANTHER" id="PTHR32226">
    <property type="entry name" value="TELO2-INTERACTING PROTEIN 2"/>
    <property type="match status" value="1"/>
</dbReference>
<dbReference type="GO" id="GO:0005634">
    <property type="term" value="C:nucleus"/>
    <property type="evidence" value="ECO:0007669"/>
    <property type="project" value="TreeGrafter"/>
</dbReference>
<proteinExistence type="inferred from homology"/>
<dbReference type="InterPro" id="IPR018870">
    <property type="entry name" value="Tti2"/>
</dbReference>